<dbReference type="Proteomes" id="UP000279271">
    <property type="component" value="Unassembled WGS sequence"/>
</dbReference>
<evidence type="ECO:0000313" key="13">
    <source>
        <dbReference type="Proteomes" id="UP000028924"/>
    </source>
</evidence>
<evidence type="ECO:0000256" key="3">
    <source>
        <dbReference type="ARBA" id="ARBA00022692"/>
    </source>
</evidence>
<dbReference type="SMART" id="SM01190">
    <property type="entry name" value="EMP24_GP25L"/>
    <property type="match status" value="1"/>
</dbReference>
<dbReference type="EMBL" id="QOKY01000184">
    <property type="protein sequence ID" value="RMZ54064.1"/>
    <property type="molecule type" value="Genomic_DNA"/>
</dbReference>
<evidence type="ECO:0000256" key="2">
    <source>
        <dbReference type="ARBA" id="ARBA00007104"/>
    </source>
</evidence>
<dbReference type="PANTHER" id="PTHR22811">
    <property type="entry name" value="TRANSMEMBRANE EMP24 DOMAIN-CONTAINING PROTEIN"/>
    <property type="match status" value="1"/>
</dbReference>
<organism evidence="11 13">
    <name type="scientific">Auxenochlorella protothecoides</name>
    <name type="common">Green microalga</name>
    <name type="synonym">Chlorella protothecoides</name>
    <dbReference type="NCBI Taxonomy" id="3075"/>
    <lineage>
        <taxon>Eukaryota</taxon>
        <taxon>Viridiplantae</taxon>
        <taxon>Chlorophyta</taxon>
        <taxon>core chlorophytes</taxon>
        <taxon>Trebouxiophyceae</taxon>
        <taxon>Chlorellales</taxon>
        <taxon>Chlorellaceae</taxon>
        <taxon>Auxenochlorella</taxon>
    </lineage>
</organism>
<keyword evidence="3 7" id="KW-0812">Transmembrane</keyword>
<accession>A0A087SLR8</accession>
<protein>
    <recommendedName>
        <fullName evidence="9">GOLD domain-containing protein</fullName>
    </recommendedName>
</protein>
<evidence type="ECO:0000256" key="1">
    <source>
        <dbReference type="ARBA" id="ARBA00004479"/>
    </source>
</evidence>
<gene>
    <name evidence="12" type="ORF">APUTEX25_002641</name>
    <name evidence="11" type="ORF">F751_6629</name>
    <name evidence="10" type="ORF">g.2817</name>
</gene>
<sequence>MAPTAALLATLLALSAVVLGADGLSWRLFAGREECISEYIPEHQWDAVKSHATDVSLAQGIVDIGVLISSRYGTEATKATVDFTLYDPAGRIIHSEVAVSSAEATVTGHGGQGPWRACFKVSRQQILRPSVIVRLSYFTVNSPTLVGTHFEWQRTPPEAGGIQLSPGGVTAGELGTNDQVQSLADGLQRLDYYLHNVTNEQRYLSSRTERHLQTVRSTHSRALWYYVALYGVIVAASFAQVVGVRVMFSNRRKQGIII</sequence>
<name>A0A087SLR8_AUXPR</name>
<dbReference type="RefSeq" id="XP_011399610.1">
    <property type="nucleotide sequence ID" value="XM_011401308.1"/>
</dbReference>
<dbReference type="Proteomes" id="UP000028924">
    <property type="component" value="Unassembled WGS sequence"/>
</dbReference>
<dbReference type="AlphaFoldDB" id="A0A087SLR8"/>
<keyword evidence="6 7" id="KW-0472">Membrane</keyword>
<dbReference type="EMBL" id="GDKF01001075">
    <property type="protein sequence ID" value="JAT77547.1"/>
    <property type="molecule type" value="Transcribed_RNA"/>
</dbReference>
<dbReference type="Pfam" id="PF01105">
    <property type="entry name" value="EMP24_GP25L"/>
    <property type="match status" value="1"/>
</dbReference>
<evidence type="ECO:0000256" key="4">
    <source>
        <dbReference type="ARBA" id="ARBA00022729"/>
    </source>
</evidence>
<dbReference type="KEGG" id="apro:F751_6629"/>
<evidence type="ECO:0000256" key="5">
    <source>
        <dbReference type="ARBA" id="ARBA00022989"/>
    </source>
</evidence>
<evidence type="ECO:0000259" key="9">
    <source>
        <dbReference type="SMART" id="SM01190"/>
    </source>
</evidence>
<dbReference type="GeneID" id="23618020"/>
<dbReference type="GO" id="GO:0016020">
    <property type="term" value="C:membrane"/>
    <property type="evidence" value="ECO:0007669"/>
    <property type="project" value="UniProtKB-SubCell"/>
</dbReference>
<dbReference type="InterPro" id="IPR015720">
    <property type="entry name" value="Emp24-like"/>
</dbReference>
<proteinExistence type="inferred from homology"/>
<keyword evidence="4 8" id="KW-0732">Signal</keyword>
<reference evidence="10" key="2">
    <citation type="submission" date="2015-08" db="EMBL/GenBank/DDBJ databases">
        <authorList>
            <person name="Babu N.S."/>
            <person name="Beckwith C.J."/>
            <person name="Beseler K.G."/>
            <person name="Brison A."/>
            <person name="Carone J.V."/>
            <person name="Caskin T.P."/>
            <person name="Diamond M."/>
            <person name="Durham M.E."/>
            <person name="Foxe J.M."/>
            <person name="Go M."/>
            <person name="Henderson B.A."/>
            <person name="Jones I.B."/>
            <person name="McGettigan J.A."/>
            <person name="Micheletti S.J."/>
            <person name="Nasrallah M.E."/>
            <person name="Ortiz D."/>
            <person name="Piller C.R."/>
            <person name="Privatt S.R."/>
            <person name="Schneider S.L."/>
            <person name="Sharp S."/>
            <person name="Smith T.C."/>
            <person name="Stanton J.D."/>
            <person name="Ullery H.E."/>
            <person name="Wilson R.J."/>
            <person name="Serrano M.G."/>
            <person name="Buck G."/>
            <person name="Lee V."/>
            <person name="Wang Y."/>
            <person name="Carvalho R."/>
            <person name="Voegtly L."/>
            <person name="Shi R."/>
            <person name="Duckworth R."/>
            <person name="Johnson A."/>
            <person name="Loviza R."/>
            <person name="Walstead R."/>
            <person name="Shah Z."/>
            <person name="Kiflezghi M."/>
            <person name="Wade K."/>
            <person name="Ball S.L."/>
            <person name="Bradley K.W."/>
            <person name="Asai D.J."/>
            <person name="Bowman C.A."/>
            <person name="Russell D.A."/>
            <person name="Pope W.H."/>
            <person name="Jacobs-Sera D."/>
            <person name="Hendrix R.W."/>
            <person name="Hatfull G.F."/>
        </authorList>
    </citation>
    <scope>NUCLEOTIDE SEQUENCE</scope>
</reference>
<feature type="chain" id="PRO_5014218787" description="GOLD domain-containing protein" evidence="8">
    <location>
        <begin position="21"/>
        <end position="258"/>
    </location>
</feature>
<reference evidence="11 13" key="1">
    <citation type="journal article" date="2014" name="BMC Genomics">
        <title>Oil accumulation mechanisms of the oleaginous microalga Chlorella protothecoides revealed through its genome, transcriptomes, and proteomes.</title>
        <authorList>
            <person name="Gao C."/>
            <person name="Wang Y."/>
            <person name="Shen Y."/>
            <person name="Yan D."/>
            <person name="He X."/>
            <person name="Dai J."/>
            <person name="Wu Q."/>
        </authorList>
    </citation>
    <scope>NUCLEOTIDE SEQUENCE [LARGE SCALE GENOMIC DNA]</scope>
    <source>
        <strain evidence="11 13">0710</strain>
    </source>
</reference>
<keyword evidence="13" id="KW-1185">Reference proteome</keyword>
<reference evidence="12" key="5">
    <citation type="submission" date="2018-11" db="EMBL/GenBank/DDBJ databases">
        <title>Characterization of plant carbon substrate utilization by Auxenochlorella protothecoides.</title>
        <authorList>
            <person name="Vogler B.W."/>
            <person name="Starkenburg S.R."/>
            <person name="Sudasinghe N."/>
            <person name="Schambach J.Y."/>
            <person name="Rollin J.A."/>
            <person name="Pattathil S."/>
            <person name="Barry A.N."/>
        </authorList>
    </citation>
    <scope>NUCLEOTIDE SEQUENCE [LARGE SCALE GENOMIC DNA]</scope>
    <source>
        <strain evidence="12">UTEX 25</strain>
    </source>
</reference>
<dbReference type="EMBL" id="KL662130">
    <property type="protein sequence ID" value="KFM26672.1"/>
    <property type="molecule type" value="Genomic_DNA"/>
</dbReference>
<evidence type="ECO:0000256" key="7">
    <source>
        <dbReference type="SAM" id="Phobius"/>
    </source>
</evidence>
<evidence type="ECO:0000313" key="12">
    <source>
        <dbReference type="EMBL" id="RMZ54064.1"/>
    </source>
</evidence>
<evidence type="ECO:0000313" key="14">
    <source>
        <dbReference type="Proteomes" id="UP000279271"/>
    </source>
</evidence>
<dbReference type="STRING" id="3075.A0A087SLR8"/>
<evidence type="ECO:0000313" key="11">
    <source>
        <dbReference type="EMBL" id="KFM26672.1"/>
    </source>
</evidence>
<feature type="domain" description="GOLD" evidence="9">
    <location>
        <begin position="23"/>
        <end position="249"/>
    </location>
</feature>
<reference evidence="12" key="4">
    <citation type="submission" date="2018-10" db="EMBL/GenBank/DDBJ databases">
        <authorList>
            <person name="Hovde B."/>
            <person name="Zhang X."/>
        </authorList>
    </citation>
    <scope>NUCLEOTIDE SEQUENCE [LARGE SCALE GENOMIC DNA]</scope>
    <source>
        <strain evidence="12">UTEX 25</strain>
    </source>
</reference>
<feature type="signal peptide" evidence="8">
    <location>
        <begin position="1"/>
        <end position="20"/>
    </location>
</feature>
<comment type="similarity">
    <text evidence="2">Belongs to the EMP24/GP25L family.</text>
</comment>
<dbReference type="OrthoDB" id="1929172at2759"/>
<dbReference type="InterPro" id="IPR009038">
    <property type="entry name" value="GOLD_dom"/>
</dbReference>
<keyword evidence="5 7" id="KW-1133">Transmembrane helix</keyword>
<evidence type="ECO:0000256" key="6">
    <source>
        <dbReference type="ARBA" id="ARBA00023136"/>
    </source>
</evidence>
<reference evidence="14" key="3">
    <citation type="journal article" date="2018" name="Algal Res.">
        <title>Characterization of plant carbon substrate utilization by Auxenochlorella protothecoides.</title>
        <authorList>
            <person name="Vogler B.W."/>
            <person name="Starkenburg S.R."/>
            <person name="Sudasinghe N."/>
            <person name="Schambach J.Y."/>
            <person name="Rollin J.A."/>
            <person name="Pattathil S."/>
            <person name="Barry A.N."/>
        </authorList>
    </citation>
    <scope>NUCLEOTIDE SEQUENCE [LARGE SCALE GENOMIC DNA]</scope>
    <source>
        <strain evidence="14">UTEX 25</strain>
    </source>
</reference>
<evidence type="ECO:0000313" key="10">
    <source>
        <dbReference type="EMBL" id="JAT77547.1"/>
    </source>
</evidence>
<comment type="subcellular location">
    <subcellularLocation>
        <location evidence="1">Membrane</location>
        <topology evidence="1">Single-pass type I membrane protein</topology>
    </subcellularLocation>
</comment>
<feature type="transmembrane region" description="Helical" evidence="7">
    <location>
        <begin position="223"/>
        <end position="248"/>
    </location>
</feature>
<evidence type="ECO:0000256" key="8">
    <source>
        <dbReference type="SAM" id="SignalP"/>
    </source>
</evidence>